<dbReference type="InterPro" id="IPR003347">
    <property type="entry name" value="JmjC_dom"/>
</dbReference>
<dbReference type="Proteomes" id="UP001497512">
    <property type="component" value="Chromosome 2"/>
</dbReference>
<dbReference type="EMBL" id="OZ019894">
    <property type="protein sequence ID" value="CAK9216109.1"/>
    <property type="molecule type" value="Genomic_DNA"/>
</dbReference>
<comment type="similarity">
    <text evidence="1">Belongs to the JARID1 histone demethylase family.</text>
</comment>
<feature type="domain" description="JmjC" evidence="2">
    <location>
        <begin position="216"/>
        <end position="379"/>
    </location>
</feature>
<dbReference type="SUPFAM" id="SSF81383">
    <property type="entry name" value="F-box domain"/>
    <property type="match status" value="1"/>
</dbReference>
<organism evidence="3 4">
    <name type="scientific">Sphagnum troendelagicum</name>
    <dbReference type="NCBI Taxonomy" id="128251"/>
    <lineage>
        <taxon>Eukaryota</taxon>
        <taxon>Viridiplantae</taxon>
        <taxon>Streptophyta</taxon>
        <taxon>Embryophyta</taxon>
        <taxon>Bryophyta</taxon>
        <taxon>Sphagnophytina</taxon>
        <taxon>Sphagnopsida</taxon>
        <taxon>Sphagnales</taxon>
        <taxon>Sphagnaceae</taxon>
        <taxon>Sphagnum</taxon>
    </lineage>
</organism>
<keyword evidence="4" id="KW-1185">Reference proteome</keyword>
<evidence type="ECO:0000259" key="2">
    <source>
        <dbReference type="PROSITE" id="PS51184"/>
    </source>
</evidence>
<evidence type="ECO:0000313" key="4">
    <source>
        <dbReference type="Proteomes" id="UP001497512"/>
    </source>
</evidence>
<accession>A0ABP0UAG7</accession>
<dbReference type="Pfam" id="PF12937">
    <property type="entry name" value="F-box-like"/>
    <property type="match status" value="1"/>
</dbReference>
<dbReference type="PROSITE" id="PS51184">
    <property type="entry name" value="JMJC"/>
    <property type="match status" value="1"/>
</dbReference>
<dbReference type="SMART" id="SM00558">
    <property type="entry name" value="JmjC"/>
    <property type="match status" value="1"/>
</dbReference>
<evidence type="ECO:0000256" key="1">
    <source>
        <dbReference type="ARBA" id="ARBA00006801"/>
    </source>
</evidence>
<dbReference type="InterPro" id="IPR001810">
    <property type="entry name" value="F-box_dom"/>
</dbReference>
<dbReference type="InterPro" id="IPR011009">
    <property type="entry name" value="Kinase-like_dom_sf"/>
</dbReference>
<dbReference type="Gene3D" id="1.20.1280.50">
    <property type="match status" value="1"/>
</dbReference>
<reference evidence="3" key="1">
    <citation type="submission" date="2024-02" db="EMBL/GenBank/DDBJ databases">
        <authorList>
            <consortium name="ELIXIR-Norway"/>
            <consortium name="Elixir Norway"/>
        </authorList>
    </citation>
    <scope>NUCLEOTIDE SEQUENCE</scope>
</reference>
<dbReference type="Pfam" id="PF13621">
    <property type="entry name" value="Cupin_8"/>
    <property type="match status" value="1"/>
</dbReference>
<dbReference type="InterPro" id="IPR041667">
    <property type="entry name" value="Cupin_8"/>
</dbReference>
<dbReference type="InterPro" id="IPR036047">
    <property type="entry name" value="F-box-like_dom_sf"/>
</dbReference>
<dbReference type="SUPFAM" id="SSF56112">
    <property type="entry name" value="Protein kinase-like (PK-like)"/>
    <property type="match status" value="1"/>
</dbReference>
<dbReference type="InterPro" id="IPR050910">
    <property type="entry name" value="JMJD6_ArgDemeth/LysHydrox"/>
</dbReference>
<name>A0ABP0UAG7_9BRYO</name>
<sequence length="1044" mass="117893">MQARKDRRPQGLGVFNVLDDELLCGILNQLAPRTLGTLACVSSVFYILCNEEPLWMQLCLHQHHGGVLQFQNSWRHSTLLKLGFVKEGTTTFKPPMHFDGFSSLLLYRRWYRCHVVLDSFAMDKGVIDRREQLSLKDFQAFYDGKKPVLVTDLTKEWPAQKTWNLKQMVDRYGDVAFKVSQSHGKKVKMKLKDYASYMQSQNDEEPLYIFDSKFGEVAPTILQDYSVPSIFSEDLLALLDKQIRPPFRWLVAGPARSGASWHVDPALTSAWNALLSGRKRWALYPPGRVPPAVIVHVDEDDGSVNFDGPTSLQWWLDVYPTLRQEEKPLECTQLPGETIFVPSGWWHCVLNIDPSIAVTQNFVNTTNLELVCLDMAPGFHHRGVARAGRLAIAESVMRTGKKDPADHQALAANTVGHRVRSVAMEGHEHVENGKQPNGCGEVLNHENESLLLDVDFLVQHTEEHSNHFLSNTSKAGYLERTELRDWLRRLWKYRPDLHQCIWKCACMALDAGTWLQRVMCICESYGLSKPVGEEQLPVGNGSNPVYLVGNHVIKLCLKEDGTLAAINGLRSQLQFYHELVQSKSSLRNCVPTLIATGILIKDGEEYRVLPWDGTSECPSVNQVEKVGKKRQQDVAEDDKITCRAKWSDSQIEKEETSMGQCNGSVNMRTSKEEEPILWPFLVEKRCEGTNLTQLLHAMTKVDYVNLAFFLGEQLRLLHSLPAPSLSARCDTAKLIRKESSAGDGHVRQANGSKDLMCNSNTWCVRAHAVNQLDLAVMVKSHNCRTEKSSLCNIPIEWQYFVGFLREQRANATERFLEWESMPCKLLEQLQSYLPEDPVVLVGGLQICDGVAEMSQPPVWLHMDIMADNIQMVPFSGDNSVPHLVDISKVTCGNTITHTCSQSEETSHETDARRNFSLNCLLKLNLPCAGDPLFELLALYVSVFKCDQVLLECFLKSYGVPLSTHHSNGKGLDGTAICKQLTGQDSTSLSYRAMCYCLLHEQDIMGAILKHRKDLRMAASLEEVEEKLWAVLNEWETEFTAMDIK</sequence>
<dbReference type="PANTHER" id="PTHR12480:SF35">
    <property type="entry name" value="TRANSCRIPTION FACTOR JUMONJI, JMJC DOMAIN-CONTAINING PROTEIN"/>
    <property type="match status" value="1"/>
</dbReference>
<proteinExistence type="inferred from homology"/>
<dbReference type="Gene3D" id="2.60.120.650">
    <property type="entry name" value="Cupin"/>
    <property type="match status" value="1"/>
</dbReference>
<gene>
    <name evidence="3" type="ORF">CSSPTR1EN2_LOCUS13258</name>
</gene>
<dbReference type="SUPFAM" id="SSF51197">
    <property type="entry name" value="Clavaminate synthase-like"/>
    <property type="match status" value="1"/>
</dbReference>
<protein>
    <recommendedName>
        <fullName evidence="2">JmjC domain-containing protein</fullName>
    </recommendedName>
</protein>
<evidence type="ECO:0000313" key="3">
    <source>
        <dbReference type="EMBL" id="CAK9216109.1"/>
    </source>
</evidence>
<dbReference type="PANTHER" id="PTHR12480">
    <property type="entry name" value="ARGININE DEMETHYLASE AND LYSYL-HYDROXYLASE JMJD"/>
    <property type="match status" value="1"/>
</dbReference>